<evidence type="ECO:0000313" key="5">
    <source>
        <dbReference type="Proteomes" id="UP000694941"/>
    </source>
</evidence>
<feature type="domain" description="CCR4-NOT transcription complex subunit 1 TTP binding" evidence="2">
    <location>
        <begin position="758"/>
        <end position="935"/>
    </location>
</feature>
<organism evidence="5 6">
    <name type="scientific">Limulus polyphemus</name>
    <name type="common">Atlantic horseshoe crab</name>
    <dbReference type="NCBI Taxonomy" id="6850"/>
    <lineage>
        <taxon>Eukaryota</taxon>
        <taxon>Metazoa</taxon>
        <taxon>Ecdysozoa</taxon>
        <taxon>Arthropoda</taxon>
        <taxon>Chelicerata</taxon>
        <taxon>Merostomata</taxon>
        <taxon>Xiphosura</taxon>
        <taxon>Limulidae</taxon>
        <taxon>Limulus</taxon>
    </lineage>
</organism>
<dbReference type="InterPro" id="IPR032194">
    <property type="entry name" value="CNOT1_HEAT"/>
</dbReference>
<dbReference type="InterPro" id="IPR032193">
    <property type="entry name" value="CNOT1_TTP_bind"/>
</dbReference>
<feature type="domain" description="CCR4-NOT transcription complex subunit 1 N-terminal" evidence="4">
    <location>
        <begin position="40"/>
        <end position="155"/>
    </location>
</feature>
<dbReference type="Pfam" id="PF16417">
    <property type="entry name" value="CNOT1_TTP_bind"/>
    <property type="match status" value="1"/>
</dbReference>
<dbReference type="Proteomes" id="UP000694941">
    <property type="component" value="Unplaced"/>
</dbReference>
<protein>
    <submittedName>
        <fullName evidence="6">CCR4-NOT transcription complex subunit 1-like</fullName>
    </submittedName>
</protein>
<dbReference type="Gene3D" id="1.25.40.180">
    <property type="match status" value="1"/>
</dbReference>
<reference evidence="6" key="1">
    <citation type="submission" date="2025-08" db="UniProtKB">
        <authorList>
            <consortium name="RefSeq"/>
        </authorList>
    </citation>
    <scope>IDENTIFICATION</scope>
    <source>
        <tissue evidence="6">Muscle</tissue>
    </source>
</reference>
<dbReference type="GeneID" id="106461843"/>
<dbReference type="InterPro" id="IPR038535">
    <property type="entry name" value="CNOT1_TTP_bind_sf"/>
</dbReference>
<dbReference type="InterPro" id="IPR055104">
    <property type="entry name" value="CNOT1_1st"/>
</dbReference>
<dbReference type="PANTHER" id="PTHR13162:SF8">
    <property type="entry name" value="CCR4-NOT TRANSCRIPTION COMPLEX SUBUNIT 1"/>
    <property type="match status" value="1"/>
</dbReference>
<dbReference type="PANTHER" id="PTHR13162">
    <property type="entry name" value="CCR4-NOT TRANSCRIPTION COMPLEX"/>
    <property type="match status" value="1"/>
</dbReference>
<dbReference type="InterPro" id="IPR032191">
    <property type="entry name" value="CNOT1_CAF1_bind"/>
</dbReference>
<dbReference type="Gene3D" id="1.25.40.840">
    <property type="entry name" value="CCR4-NOT transcription complex subunit 1 TTP binding domain"/>
    <property type="match status" value="1"/>
</dbReference>
<name>A0ABM1B8U5_LIMPO</name>
<keyword evidence="5" id="KW-1185">Reference proteome</keyword>
<evidence type="ECO:0000313" key="6">
    <source>
        <dbReference type="RefSeq" id="XP_013777158.1"/>
    </source>
</evidence>
<evidence type="ECO:0000259" key="4">
    <source>
        <dbReference type="Pfam" id="PF22940"/>
    </source>
</evidence>
<dbReference type="Pfam" id="PF16415">
    <property type="entry name" value="CNOT1_CAF1_bind"/>
    <property type="match status" value="1"/>
</dbReference>
<evidence type="ECO:0000259" key="2">
    <source>
        <dbReference type="Pfam" id="PF16417"/>
    </source>
</evidence>
<feature type="domain" description="CCR4-NOT transcription complex subunit 1 HEAT repeat" evidence="3">
    <location>
        <begin position="423"/>
        <end position="578"/>
    </location>
</feature>
<gene>
    <name evidence="6" type="primary">LOC106461843</name>
</gene>
<dbReference type="Pfam" id="PF16418">
    <property type="entry name" value="CNOT1_HEAT"/>
    <property type="match status" value="1"/>
</dbReference>
<proteinExistence type="predicted"/>
<evidence type="ECO:0000259" key="1">
    <source>
        <dbReference type="Pfam" id="PF16415"/>
    </source>
</evidence>
<dbReference type="RefSeq" id="XP_013777158.1">
    <property type="nucleotide sequence ID" value="XM_013921704.1"/>
</dbReference>
<evidence type="ECO:0000259" key="3">
    <source>
        <dbReference type="Pfam" id="PF16418"/>
    </source>
</evidence>
<feature type="non-terminal residue" evidence="6">
    <location>
        <position position="1242"/>
    </location>
</feature>
<dbReference type="Pfam" id="PF22940">
    <property type="entry name" value="CNOT1_1st"/>
    <property type="match status" value="1"/>
</dbReference>
<sequence>MNLDSLSFALSQVSYLAANLTKKHFKSSVQEITTSLNPHPHLLPNLSKVLKLTQVQEVAFGLALLHSSHGDICNYAIQFVKEKIPELLQAYTNSGGLEQSLQDFSTEFVHLLLIFILHTSKDKAGLSSEDKEAFLQTLRRDFPQEKVPVILAPLLYPTKQDIFMEKAVSVSRTMAKEIDDSVVDLVREIGYFFTASLDACKSNLINLCQNQITPSIVARILGLMARTHTGLGDGILLQEYGVEARGMRDVSKKSEGHSNWNVDVFVQALNELVPSLNWKDVVWELDHSGFIVKDREGIKLLWHSLMIGLDHNIFPSEYIFRHWRNSEGQLSLFQQILKNSDVLCLLDYSCNTIETDILKPPPEKNRDISNWMSVDLVETLLHLSDVGYYRSVQELFKFPIQNCPDVLALGLLQISSPLHLLQQEILSNLIPIFLENHPNSAIVLQYAWYSEVHSATVRPIVMHAMIEWCVRGDYDHSHLSRILDVTQDLKALSDLMNSTSFPFVIDLACMAYRREYVKLDTWLSEKIEEHGERFIQACVSFLKRHCPKMMGELVKEDKTSNLAHPSPEIIITMLTCLQNFPGISKELMEAVLAITKKYYALLSKLSHPPTGVLNTPHDPQPVFLAATMGESANPFDSLGGLNTSMGNLYVGDVTNFASSSAPDYPFSAGLSSFPQPTPGSPVKLLQVANPVVQTGPSLSQNPFSSIIPSFQSQLPGLPGQLPGLPGQFGSSIGMVISPAISLAPPVTGYVPPTVDHLRQDDISTILSEVNMHMSKEVEDEANGYFKRIYRHSSHPPILIDEVLQMLRKFQESPIKRERDMFNCMLRKLFEVYHFLHQHSDQELLITAEIFGGIVEQGLVTYVFLGLILRCIFDALKNPYGNKMYYFGIIALDRCKRRLKEFPQYCCHLSSISHFLDFPAHLIEFIQYGACSQDPPNHPQGVPLPQSMVIMSSGIGPIVPVSVHTSSTIYTSSTAITTLAKKTSTIGTARPSIANTTNIDTLLVATEKGEKMMFPPESVQDKVEFIINNLSQINLVQKTEEYKKLVKEEYRPWAAQYMVMKRVSIEHNFHTLYSNFLDKVRLPDLRKLIVHETLRNIKVLLRSDKGIENFSDRSLLKNLGHWLGMLTLAKNKPILQIDIDIKALLIEAYHKGQKELLYVVPFVAKILESCAKSRIFKPPNPWTIGIMSALAELHQEPELKLTLKFEIEVLCKNLSLDINWLSQPFSSIMTSSRSFDTNLHAGK</sequence>
<feature type="domain" description="CCR4-NOT transcription complex subunit 1 CAF1-binding" evidence="1">
    <location>
        <begin position="1013"/>
        <end position="1221"/>
    </location>
</feature>
<accession>A0ABM1B8U5</accession>
<dbReference type="InterPro" id="IPR040398">
    <property type="entry name" value="Not1"/>
</dbReference>